<dbReference type="InterPro" id="IPR052936">
    <property type="entry name" value="Jasmonate_Hydroxylase-like"/>
</dbReference>
<feature type="domain" description="ABM" evidence="1">
    <location>
        <begin position="2"/>
        <end position="90"/>
    </location>
</feature>
<dbReference type="InterPro" id="IPR011008">
    <property type="entry name" value="Dimeric_a/b-barrel"/>
</dbReference>
<dbReference type="Pfam" id="PF03992">
    <property type="entry name" value="ABM"/>
    <property type="match status" value="1"/>
</dbReference>
<evidence type="ECO:0000259" key="1">
    <source>
        <dbReference type="PROSITE" id="PS51725"/>
    </source>
</evidence>
<dbReference type="RefSeq" id="WP_092060907.1">
    <property type="nucleotide sequence ID" value="NZ_FOJU01000001.1"/>
</dbReference>
<evidence type="ECO:0000313" key="2">
    <source>
        <dbReference type="EMBL" id="SFA78641.1"/>
    </source>
</evidence>
<evidence type="ECO:0000313" key="3">
    <source>
        <dbReference type="Proteomes" id="UP000198796"/>
    </source>
</evidence>
<dbReference type="AlphaFoldDB" id="A0A1I0VQL9"/>
<dbReference type="PROSITE" id="PS51725">
    <property type="entry name" value="ABM"/>
    <property type="match status" value="1"/>
</dbReference>
<sequence length="121" mass="13533">MLAVIFEVWPADGQREDYLALAASLRADLHQMDGFLGVERFESLTEPGKLLSLSFWRDEEALAAWRALPRHRAAQTAGRDRMFHDYRLRVAGVIRDYGLADRAEAPQDSQAAHCPGGKAPL</sequence>
<dbReference type="SUPFAM" id="SSF54909">
    <property type="entry name" value="Dimeric alpha+beta barrel"/>
    <property type="match status" value="1"/>
</dbReference>
<organism evidence="2 3">
    <name type="scientific">Poseidonocella pacifica</name>
    <dbReference type="NCBI Taxonomy" id="871651"/>
    <lineage>
        <taxon>Bacteria</taxon>
        <taxon>Pseudomonadati</taxon>
        <taxon>Pseudomonadota</taxon>
        <taxon>Alphaproteobacteria</taxon>
        <taxon>Rhodobacterales</taxon>
        <taxon>Roseobacteraceae</taxon>
        <taxon>Poseidonocella</taxon>
    </lineage>
</organism>
<keyword evidence="2" id="KW-0503">Monooxygenase</keyword>
<dbReference type="InterPro" id="IPR007138">
    <property type="entry name" value="ABM_dom"/>
</dbReference>
<dbReference type="EMBL" id="FOJU01000001">
    <property type="protein sequence ID" value="SFA78641.1"/>
    <property type="molecule type" value="Genomic_DNA"/>
</dbReference>
<accession>A0A1I0VQL9</accession>
<dbReference type="GO" id="GO:0004497">
    <property type="term" value="F:monooxygenase activity"/>
    <property type="evidence" value="ECO:0007669"/>
    <property type="project" value="UniProtKB-KW"/>
</dbReference>
<dbReference type="PANTHER" id="PTHR37811:SF2">
    <property type="entry name" value="ABM DOMAIN-CONTAINING PROTEIN"/>
    <property type="match status" value="1"/>
</dbReference>
<proteinExistence type="predicted"/>
<dbReference type="STRING" id="871651.SAMN05421688_0879"/>
<reference evidence="2 3" key="1">
    <citation type="submission" date="2016-10" db="EMBL/GenBank/DDBJ databases">
        <authorList>
            <person name="de Groot N.N."/>
        </authorList>
    </citation>
    <scope>NUCLEOTIDE SEQUENCE [LARGE SCALE GENOMIC DNA]</scope>
    <source>
        <strain evidence="2 3">DSM 29316</strain>
    </source>
</reference>
<dbReference type="Proteomes" id="UP000198796">
    <property type="component" value="Unassembled WGS sequence"/>
</dbReference>
<gene>
    <name evidence="2" type="ORF">SAMN05421688_0879</name>
</gene>
<dbReference type="PANTHER" id="PTHR37811">
    <property type="entry name" value="BLL5343 PROTEIN"/>
    <property type="match status" value="1"/>
</dbReference>
<dbReference type="Gene3D" id="3.30.70.100">
    <property type="match status" value="1"/>
</dbReference>
<keyword evidence="2" id="KW-0560">Oxidoreductase</keyword>
<protein>
    <submittedName>
        <fullName evidence="2">Heme-degrading monooxygenase HmoA</fullName>
    </submittedName>
</protein>
<keyword evidence="3" id="KW-1185">Reference proteome</keyword>
<name>A0A1I0VQL9_9RHOB</name>
<dbReference type="OrthoDB" id="9797060at2"/>